<reference evidence="1 2" key="1">
    <citation type="submission" date="2014-04" db="EMBL/GenBank/DDBJ databases">
        <authorList>
            <consortium name="DOE Joint Genome Institute"/>
            <person name="Kuo A."/>
            <person name="Kohler A."/>
            <person name="Nagy L.G."/>
            <person name="Floudas D."/>
            <person name="Copeland A."/>
            <person name="Barry K.W."/>
            <person name="Cichocki N."/>
            <person name="Veneault-Fourrey C."/>
            <person name="LaButti K."/>
            <person name="Lindquist E.A."/>
            <person name="Lipzen A."/>
            <person name="Lundell T."/>
            <person name="Morin E."/>
            <person name="Murat C."/>
            <person name="Sun H."/>
            <person name="Tunlid A."/>
            <person name="Henrissat B."/>
            <person name="Grigoriev I.V."/>
            <person name="Hibbett D.S."/>
            <person name="Martin F."/>
            <person name="Nordberg H.P."/>
            <person name="Cantor M.N."/>
            <person name="Hua S.X."/>
        </authorList>
    </citation>
    <scope>NUCLEOTIDE SEQUENCE [LARGE SCALE GENOMIC DNA]</scope>
    <source>
        <strain evidence="1 2">Foug A</strain>
    </source>
</reference>
<evidence type="ECO:0000313" key="1">
    <source>
        <dbReference type="EMBL" id="KIM52560.1"/>
    </source>
</evidence>
<sequence>MNLAGELRWKWINLHPLQLFGDFGLTVIATSQSFRTTRFQQIRTYCSSVHSSAFSTRTVTNVGNKTTGSPLSGKSRLGSVSDLSLNILHQHLCRH</sequence>
<dbReference type="AlphaFoldDB" id="A0A0C3CVG6"/>
<name>A0A0C3CVG6_9AGAM</name>
<accession>A0A0C3CVG6</accession>
<proteinExistence type="predicted"/>
<organism evidence="1 2">
    <name type="scientific">Scleroderma citrinum Foug A</name>
    <dbReference type="NCBI Taxonomy" id="1036808"/>
    <lineage>
        <taxon>Eukaryota</taxon>
        <taxon>Fungi</taxon>
        <taxon>Dikarya</taxon>
        <taxon>Basidiomycota</taxon>
        <taxon>Agaricomycotina</taxon>
        <taxon>Agaricomycetes</taxon>
        <taxon>Agaricomycetidae</taxon>
        <taxon>Boletales</taxon>
        <taxon>Sclerodermatineae</taxon>
        <taxon>Sclerodermataceae</taxon>
        <taxon>Scleroderma</taxon>
    </lineage>
</organism>
<dbReference type="Proteomes" id="UP000053989">
    <property type="component" value="Unassembled WGS sequence"/>
</dbReference>
<dbReference type="HOGENOM" id="CLU_2374027_0_0_1"/>
<reference evidence="2" key="2">
    <citation type="submission" date="2015-01" db="EMBL/GenBank/DDBJ databases">
        <title>Evolutionary Origins and Diversification of the Mycorrhizal Mutualists.</title>
        <authorList>
            <consortium name="DOE Joint Genome Institute"/>
            <consortium name="Mycorrhizal Genomics Consortium"/>
            <person name="Kohler A."/>
            <person name="Kuo A."/>
            <person name="Nagy L.G."/>
            <person name="Floudas D."/>
            <person name="Copeland A."/>
            <person name="Barry K.W."/>
            <person name="Cichocki N."/>
            <person name="Veneault-Fourrey C."/>
            <person name="LaButti K."/>
            <person name="Lindquist E.A."/>
            <person name="Lipzen A."/>
            <person name="Lundell T."/>
            <person name="Morin E."/>
            <person name="Murat C."/>
            <person name="Riley R."/>
            <person name="Ohm R."/>
            <person name="Sun H."/>
            <person name="Tunlid A."/>
            <person name="Henrissat B."/>
            <person name="Grigoriev I.V."/>
            <person name="Hibbett D.S."/>
            <person name="Martin F."/>
        </authorList>
    </citation>
    <scope>NUCLEOTIDE SEQUENCE [LARGE SCALE GENOMIC DNA]</scope>
    <source>
        <strain evidence="2">Foug A</strain>
    </source>
</reference>
<dbReference type="InParanoid" id="A0A0C3CVG6"/>
<keyword evidence="2" id="KW-1185">Reference proteome</keyword>
<dbReference type="EMBL" id="KN822207">
    <property type="protein sequence ID" value="KIM52560.1"/>
    <property type="molecule type" value="Genomic_DNA"/>
</dbReference>
<evidence type="ECO:0000313" key="2">
    <source>
        <dbReference type="Proteomes" id="UP000053989"/>
    </source>
</evidence>
<gene>
    <name evidence="1" type="ORF">SCLCIDRAFT_549507</name>
</gene>
<protein>
    <submittedName>
        <fullName evidence="1">Uncharacterized protein</fullName>
    </submittedName>
</protein>